<dbReference type="Proteomes" id="UP000001685">
    <property type="component" value="Chromosome"/>
</dbReference>
<evidence type="ECO:0000313" key="2">
    <source>
        <dbReference type="Proteomes" id="UP000001685"/>
    </source>
</evidence>
<dbReference type="HOGENOM" id="CLU_1539173_0_0_11"/>
<dbReference type="EMBL" id="AP009493">
    <property type="protein sequence ID" value="BAG18704.1"/>
    <property type="molecule type" value="Genomic_DNA"/>
</dbReference>
<evidence type="ECO:0000313" key="1">
    <source>
        <dbReference type="EMBL" id="BAG18704.1"/>
    </source>
</evidence>
<gene>
    <name evidence="1" type="ordered locus">SGR_1875</name>
</gene>
<organism evidence="1 2">
    <name type="scientific">Streptomyces griseus subsp. griseus (strain JCM 4626 / CBS 651.72 / NBRC 13350 / KCC S-0626 / ISP 5235)</name>
    <dbReference type="NCBI Taxonomy" id="455632"/>
    <lineage>
        <taxon>Bacteria</taxon>
        <taxon>Bacillati</taxon>
        <taxon>Actinomycetota</taxon>
        <taxon>Actinomycetes</taxon>
        <taxon>Kitasatosporales</taxon>
        <taxon>Streptomycetaceae</taxon>
        <taxon>Streptomyces</taxon>
    </lineage>
</organism>
<accession>B1VYU9</accession>
<protein>
    <submittedName>
        <fullName evidence="1">Uncharacterized protein</fullName>
    </submittedName>
</protein>
<dbReference type="AlphaFoldDB" id="B1VYU9"/>
<reference evidence="2" key="1">
    <citation type="journal article" date="2008" name="J. Bacteriol.">
        <title>Genome sequence of the streptomycin-producing microorganism Streptomyces griseus IFO 13350.</title>
        <authorList>
            <person name="Ohnishi Y."/>
            <person name="Ishikawa J."/>
            <person name="Hara H."/>
            <person name="Suzuki H."/>
            <person name="Ikenoya M."/>
            <person name="Ikeda H."/>
            <person name="Yamashita A."/>
            <person name="Hattori M."/>
            <person name="Horinouchi S."/>
        </authorList>
    </citation>
    <scope>NUCLEOTIDE SEQUENCE [LARGE SCALE GENOMIC DNA]</scope>
    <source>
        <strain evidence="2">JCM 4626 / NBRC 13350</strain>
    </source>
</reference>
<sequence>MPVGSFHAGPQGVPILLLLRDTSNDREAIYEAAHGLNALSPLHGPTMNLHLLQSEQRNKPLNVLLGQIQASVNENRKVQVRRRGLLVGAKSTIHPKRSPLKNILDQVCIQLKSSENTTAMLGVRSLLHEDLFDLGQRRSVTTRRQQTTVCERWYHSPPSRRLAPMFPAPGDHPT</sequence>
<dbReference type="KEGG" id="sgr:SGR_1875"/>
<proteinExistence type="predicted"/>
<name>B1VYU9_STRGG</name>